<dbReference type="GO" id="GO:0046872">
    <property type="term" value="F:metal ion binding"/>
    <property type="evidence" value="ECO:0007669"/>
    <property type="project" value="InterPro"/>
</dbReference>
<name>A0A1Y3B1R8_EURMA</name>
<dbReference type="AlphaFoldDB" id="A0A1Y3B1R8"/>
<evidence type="ECO:0000313" key="3">
    <source>
        <dbReference type="Proteomes" id="UP000194236"/>
    </source>
</evidence>
<dbReference type="InterPro" id="IPR006035">
    <property type="entry name" value="Ureohydrolase"/>
</dbReference>
<comment type="similarity">
    <text evidence="1">Belongs to the arginase family.</text>
</comment>
<reference evidence="2 3" key="1">
    <citation type="submission" date="2017-03" db="EMBL/GenBank/DDBJ databases">
        <title>Genome Survey of Euroglyphus maynei.</title>
        <authorList>
            <person name="Arlian L.G."/>
            <person name="Morgan M.S."/>
            <person name="Rider S.D."/>
        </authorList>
    </citation>
    <scope>NUCLEOTIDE SEQUENCE [LARGE SCALE GENOMIC DNA]</scope>
    <source>
        <strain evidence="2">Arlian Lab</strain>
        <tissue evidence="2">Whole body</tissue>
    </source>
</reference>
<evidence type="ECO:0008006" key="4">
    <source>
        <dbReference type="Google" id="ProtNLM"/>
    </source>
</evidence>
<dbReference type="Proteomes" id="UP000194236">
    <property type="component" value="Unassembled WGS sequence"/>
</dbReference>
<dbReference type="InterPro" id="IPR023696">
    <property type="entry name" value="Ureohydrolase_dom_sf"/>
</dbReference>
<dbReference type="Gene3D" id="3.40.800.10">
    <property type="entry name" value="Ureohydrolase domain"/>
    <property type="match status" value="1"/>
</dbReference>
<evidence type="ECO:0000256" key="1">
    <source>
        <dbReference type="PROSITE-ProRule" id="PRU00742"/>
    </source>
</evidence>
<proteinExistence type="inferred from homology"/>
<sequence>MIDVNQWKNPNEFNLWRLCQKLSKCIENLSQNGFVPLILGGDHSIAVGSIIGTQRASINNGNDLSLVRFY</sequence>
<accession>A0A1Y3B1R8</accession>
<comment type="caution">
    <text evidence="2">The sequence shown here is derived from an EMBL/GenBank/DDBJ whole genome shotgun (WGS) entry which is preliminary data.</text>
</comment>
<keyword evidence="3" id="KW-1185">Reference proteome</keyword>
<evidence type="ECO:0000313" key="2">
    <source>
        <dbReference type="EMBL" id="OTF73823.1"/>
    </source>
</evidence>
<dbReference type="OrthoDB" id="9992747at2759"/>
<dbReference type="SUPFAM" id="SSF52768">
    <property type="entry name" value="Arginase/deacetylase"/>
    <property type="match status" value="1"/>
</dbReference>
<organism evidence="2 3">
    <name type="scientific">Euroglyphus maynei</name>
    <name type="common">Mayne's house dust mite</name>
    <dbReference type="NCBI Taxonomy" id="6958"/>
    <lineage>
        <taxon>Eukaryota</taxon>
        <taxon>Metazoa</taxon>
        <taxon>Ecdysozoa</taxon>
        <taxon>Arthropoda</taxon>
        <taxon>Chelicerata</taxon>
        <taxon>Arachnida</taxon>
        <taxon>Acari</taxon>
        <taxon>Acariformes</taxon>
        <taxon>Sarcoptiformes</taxon>
        <taxon>Astigmata</taxon>
        <taxon>Psoroptidia</taxon>
        <taxon>Analgoidea</taxon>
        <taxon>Pyroglyphidae</taxon>
        <taxon>Pyroglyphinae</taxon>
        <taxon>Euroglyphus</taxon>
    </lineage>
</organism>
<dbReference type="Pfam" id="PF00491">
    <property type="entry name" value="Arginase"/>
    <property type="match status" value="1"/>
</dbReference>
<gene>
    <name evidence="2" type="ORF">BLA29_014233</name>
</gene>
<protein>
    <recommendedName>
        <fullName evidence="4">Arginase</fullName>
    </recommendedName>
</protein>
<dbReference type="PROSITE" id="PS51409">
    <property type="entry name" value="ARGINASE_2"/>
    <property type="match status" value="1"/>
</dbReference>
<dbReference type="EMBL" id="MUJZ01049937">
    <property type="protein sequence ID" value="OTF73823.1"/>
    <property type="molecule type" value="Genomic_DNA"/>
</dbReference>